<dbReference type="EMBL" id="FOHE01000005">
    <property type="protein sequence ID" value="SET07215.1"/>
    <property type="molecule type" value="Genomic_DNA"/>
</dbReference>
<organism evidence="1 2">
    <name type="scientific">Oceanobacillus limi</name>
    <dbReference type="NCBI Taxonomy" id="930131"/>
    <lineage>
        <taxon>Bacteria</taxon>
        <taxon>Bacillati</taxon>
        <taxon>Bacillota</taxon>
        <taxon>Bacilli</taxon>
        <taxon>Bacillales</taxon>
        <taxon>Bacillaceae</taxon>
        <taxon>Oceanobacillus</taxon>
    </lineage>
</organism>
<dbReference type="STRING" id="930131.SAMN05216389_10560"/>
<dbReference type="Proteomes" id="UP000198618">
    <property type="component" value="Unassembled WGS sequence"/>
</dbReference>
<evidence type="ECO:0000313" key="2">
    <source>
        <dbReference type="Proteomes" id="UP000198618"/>
    </source>
</evidence>
<name>A0A1I0BK38_9BACI</name>
<gene>
    <name evidence="1" type="ORF">SAMN05216389_10560</name>
</gene>
<keyword evidence="2" id="KW-1185">Reference proteome</keyword>
<reference evidence="1 2" key="1">
    <citation type="submission" date="2016-10" db="EMBL/GenBank/DDBJ databases">
        <authorList>
            <person name="de Groot N.N."/>
        </authorList>
    </citation>
    <scope>NUCLEOTIDE SEQUENCE [LARGE SCALE GENOMIC DNA]</scope>
    <source>
        <strain evidence="1 2">IBRC-M 10780</strain>
    </source>
</reference>
<sequence length="33" mass="3919">MIFDDVLRELDKGASPIILTERIEHIKMLENMF</sequence>
<protein>
    <submittedName>
        <fullName evidence="1">Uncharacterized protein</fullName>
    </submittedName>
</protein>
<dbReference type="AlphaFoldDB" id="A0A1I0BK38"/>
<accession>A0A1I0BK38</accession>
<evidence type="ECO:0000313" key="1">
    <source>
        <dbReference type="EMBL" id="SET07215.1"/>
    </source>
</evidence>
<proteinExistence type="predicted"/>